<dbReference type="STRING" id="512399.A8709_12890"/>
<dbReference type="PROSITE" id="PS51257">
    <property type="entry name" value="PROKAR_LIPOPROTEIN"/>
    <property type="match status" value="1"/>
</dbReference>
<dbReference type="AlphaFoldDB" id="A0A1C1A364"/>
<name>A0A1C1A364_9BACL</name>
<dbReference type="GO" id="GO:0020037">
    <property type="term" value="F:heme binding"/>
    <property type="evidence" value="ECO:0007669"/>
    <property type="project" value="InterPro"/>
</dbReference>
<keyword evidence="5 6" id="KW-0408">Iron</keyword>
<evidence type="ECO:0000313" key="11">
    <source>
        <dbReference type="Proteomes" id="UP000093309"/>
    </source>
</evidence>
<evidence type="ECO:0000256" key="2">
    <source>
        <dbReference type="ARBA" id="ARBA00022617"/>
    </source>
</evidence>
<evidence type="ECO:0000256" key="1">
    <source>
        <dbReference type="ARBA" id="ARBA00022448"/>
    </source>
</evidence>
<keyword evidence="4" id="KW-0249">Electron transport</keyword>
<dbReference type="Pfam" id="PF13442">
    <property type="entry name" value="Cytochrome_CBB3"/>
    <property type="match status" value="1"/>
</dbReference>
<dbReference type="GO" id="GO:0009055">
    <property type="term" value="F:electron transfer activity"/>
    <property type="evidence" value="ECO:0007669"/>
    <property type="project" value="InterPro"/>
</dbReference>
<evidence type="ECO:0000256" key="3">
    <source>
        <dbReference type="ARBA" id="ARBA00022723"/>
    </source>
</evidence>
<dbReference type="Gene3D" id="1.10.760.10">
    <property type="entry name" value="Cytochrome c-like domain"/>
    <property type="match status" value="1"/>
</dbReference>
<evidence type="ECO:0000256" key="5">
    <source>
        <dbReference type="ARBA" id="ARBA00023004"/>
    </source>
</evidence>
<sequence>MNKWIYASLCGMILLSATGCGAKEAAPVASTSATATATATVTTAPTPAAAVTPSPSPQATPALAASASPAAVANSTPKPQATASASTSTAAASTAATPTPTLAAVSSTPTPSPSVTPVATVSPTTSANEKAELLYKNNCLVCHGVGLAGDYGPNLTKVGSRKTKDQIVTQIMNGKVEMPPFKDTLKPEEIEVLANWLATMK</sequence>
<dbReference type="PANTHER" id="PTHR37823:SF1">
    <property type="entry name" value="CYTOCHROME C-553-LIKE"/>
    <property type="match status" value="1"/>
</dbReference>
<feature type="chain" id="PRO_5038619717" description="Cytochrome c domain-containing protein" evidence="8">
    <location>
        <begin position="23"/>
        <end position="201"/>
    </location>
</feature>
<dbReference type="Proteomes" id="UP000093309">
    <property type="component" value="Unassembled WGS sequence"/>
</dbReference>
<dbReference type="PANTHER" id="PTHR37823">
    <property type="entry name" value="CYTOCHROME C-553-LIKE"/>
    <property type="match status" value="1"/>
</dbReference>
<evidence type="ECO:0000256" key="4">
    <source>
        <dbReference type="ARBA" id="ARBA00022982"/>
    </source>
</evidence>
<comment type="caution">
    <text evidence="10">The sequence shown here is derived from an EMBL/GenBank/DDBJ whole genome shotgun (WGS) entry which is preliminary data.</text>
</comment>
<keyword evidence="11" id="KW-1185">Reference proteome</keyword>
<dbReference type="GO" id="GO:0046872">
    <property type="term" value="F:metal ion binding"/>
    <property type="evidence" value="ECO:0007669"/>
    <property type="project" value="UniProtKB-KW"/>
</dbReference>
<dbReference type="RefSeq" id="WP_065851909.1">
    <property type="nucleotide sequence ID" value="NZ_LYPC01000014.1"/>
</dbReference>
<evidence type="ECO:0000259" key="9">
    <source>
        <dbReference type="PROSITE" id="PS51007"/>
    </source>
</evidence>
<protein>
    <recommendedName>
        <fullName evidence="9">Cytochrome c domain-containing protein</fullName>
    </recommendedName>
</protein>
<evidence type="ECO:0000313" key="10">
    <source>
        <dbReference type="EMBL" id="OCT15011.1"/>
    </source>
</evidence>
<dbReference type="EMBL" id="LYPC01000014">
    <property type="protein sequence ID" value="OCT15011.1"/>
    <property type="molecule type" value="Genomic_DNA"/>
</dbReference>
<keyword evidence="2 6" id="KW-0349">Heme</keyword>
<accession>A0A1C1A364</accession>
<dbReference type="PROSITE" id="PS51007">
    <property type="entry name" value="CYTC"/>
    <property type="match status" value="1"/>
</dbReference>
<organism evidence="10 11">
    <name type="scientific">Paenibacillus pectinilyticus</name>
    <dbReference type="NCBI Taxonomy" id="512399"/>
    <lineage>
        <taxon>Bacteria</taxon>
        <taxon>Bacillati</taxon>
        <taxon>Bacillota</taxon>
        <taxon>Bacilli</taxon>
        <taxon>Bacillales</taxon>
        <taxon>Paenibacillaceae</taxon>
        <taxon>Paenibacillus</taxon>
    </lineage>
</organism>
<dbReference type="InterPro" id="IPR051811">
    <property type="entry name" value="Cytochrome_c550/c551-like"/>
</dbReference>
<feature type="region of interest" description="Disordered" evidence="7">
    <location>
        <begin position="46"/>
        <end position="123"/>
    </location>
</feature>
<proteinExistence type="predicted"/>
<evidence type="ECO:0000256" key="8">
    <source>
        <dbReference type="SAM" id="SignalP"/>
    </source>
</evidence>
<dbReference type="InterPro" id="IPR009056">
    <property type="entry name" value="Cyt_c-like_dom"/>
</dbReference>
<feature type="signal peptide" evidence="8">
    <location>
        <begin position="1"/>
        <end position="22"/>
    </location>
</feature>
<dbReference type="SUPFAM" id="SSF46626">
    <property type="entry name" value="Cytochrome c"/>
    <property type="match status" value="1"/>
</dbReference>
<feature type="domain" description="Cytochrome c" evidence="9">
    <location>
        <begin position="126"/>
        <end position="201"/>
    </location>
</feature>
<evidence type="ECO:0000256" key="7">
    <source>
        <dbReference type="SAM" id="MobiDB-lite"/>
    </source>
</evidence>
<evidence type="ECO:0000256" key="6">
    <source>
        <dbReference type="PROSITE-ProRule" id="PRU00433"/>
    </source>
</evidence>
<gene>
    <name evidence="10" type="ORF">A8709_12890</name>
</gene>
<reference evidence="11" key="1">
    <citation type="submission" date="2016-05" db="EMBL/GenBank/DDBJ databases">
        <title>Paenibacillus oryzae. sp. nov., isolated from the rice root.</title>
        <authorList>
            <person name="Zhang J."/>
            <person name="Zhang X."/>
        </authorList>
    </citation>
    <scope>NUCLEOTIDE SEQUENCE [LARGE SCALE GENOMIC DNA]</scope>
    <source>
        <strain evidence="11">KCTC13222</strain>
    </source>
</reference>
<dbReference type="InterPro" id="IPR036909">
    <property type="entry name" value="Cyt_c-like_dom_sf"/>
</dbReference>
<keyword evidence="8" id="KW-0732">Signal</keyword>
<keyword evidence="3 6" id="KW-0479">Metal-binding</keyword>
<keyword evidence="1" id="KW-0813">Transport</keyword>